<evidence type="ECO:0000313" key="1">
    <source>
        <dbReference type="EMBL" id="KAL2543322.1"/>
    </source>
</evidence>
<evidence type="ECO:0000313" key="2">
    <source>
        <dbReference type="Proteomes" id="UP001604336"/>
    </source>
</evidence>
<accession>A0ABD1W195</accession>
<dbReference type="AlphaFoldDB" id="A0ABD1W195"/>
<reference evidence="2" key="1">
    <citation type="submission" date="2024-07" db="EMBL/GenBank/DDBJ databases">
        <title>Two chromosome-level genome assemblies of Korean endemic species Abeliophyllum distichum and Forsythia ovata (Oleaceae).</title>
        <authorList>
            <person name="Jang H."/>
        </authorList>
    </citation>
    <scope>NUCLEOTIDE SEQUENCE [LARGE SCALE GENOMIC DNA]</scope>
</reference>
<protein>
    <submittedName>
        <fullName evidence="1">Uncharacterized protein</fullName>
    </submittedName>
</protein>
<organism evidence="1 2">
    <name type="scientific">Abeliophyllum distichum</name>
    <dbReference type="NCBI Taxonomy" id="126358"/>
    <lineage>
        <taxon>Eukaryota</taxon>
        <taxon>Viridiplantae</taxon>
        <taxon>Streptophyta</taxon>
        <taxon>Embryophyta</taxon>
        <taxon>Tracheophyta</taxon>
        <taxon>Spermatophyta</taxon>
        <taxon>Magnoliopsida</taxon>
        <taxon>eudicotyledons</taxon>
        <taxon>Gunneridae</taxon>
        <taxon>Pentapetalae</taxon>
        <taxon>asterids</taxon>
        <taxon>lamiids</taxon>
        <taxon>Lamiales</taxon>
        <taxon>Oleaceae</taxon>
        <taxon>Forsythieae</taxon>
        <taxon>Abeliophyllum</taxon>
    </lineage>
</organism>
<dbReference type="EMBL" id="JBFOLK010000001">
    <property type="protein sequence ID" value="KAL2543322.1"/>
    <property type="molecule type" value="Genomic_DNA"/>
</dbReference>
<dbReference type="Proteomes" id="UP001604336">
    <property type="component" value="Unassembled WGS sequence"/>
</dbReference>
<proteinExistence type="predicted"/>
<gene>
    <name evidence="1" type="ORF">Adt_04300</name>
</gene>
<name>A0ABD1W195_9LAMI</name>
<sequence length="107" mass="12373">MPQQWPDSNTVKHSELNARLKLFHYILAHNIFPPSHMTLRMQLLYWLAKGHDLNFRALIVNAIIENAPTTGARRRSISRALFRHFGKKMVPSQIEKIKSPTISLTTL</sequence>
<keyword evidence="2" id="KW-1185">Reference proteome</keyword>
<comment type="caution">
    <text evidence="1">The sequence shown here is derived from an EMBL/GenBank/DDBJ whole genome shotgun (WGS) entry which is preliminary data.</text>
</comment>